<protein>
    <submittedName>
        <fullName evidence="2">Uncharacterized protein</fullName>
    </submittedName>
</protein>
<evidence type="ECO:0000256" key="1">
    <source>
        <dbReference type="SAM" id="Phobius"/>
    </source>
</evidence>
<reference evidence="2 3" key="1">
    <citation type="submission" date="2020-08" db="EMBL/GenBank/DDBJ databases">
        <title>Sequencing the genomes of 1000 actinobacteria strains.</title>
        <authorList>
            <person name="Klenk H.-P."/>
        </authorList>
    </citation>
    <scope>NUCLEOTIDE SEQUENCE [LARGE SCALE GENOMIC DNA]</scope>
    <source>
        <strain evidence="2 3">DSM 105783</strain>
    </source>
</reference>
<proteinExistence type="predicted"/>
<organism evidence="2 3">
    <name type="scientific">Neomicrococcus aestuarii</name>
    <dbReference type="NCBI Taxonomy" id="556325"/>
    <lineage>
        <taxon>Bacteria</taxon>
        <taxon>Bacillati</taxon>
        <taxon>Actinomycetota</taxon>
        <taxon>Actinomycetes</taxon>
        <taxon>Micrococcales</taxon>
        <taxon>Micrococcaceae</taxon>
        <taxon>Neomicrococcus</taxon>
    </lineage>
</organism>
<dbReference type="EMBL" id="JACHDR010000001">
    <property type="protein sequence ID" value="MBB5512420.1"/>
    <property type="molecule type" value="Genomic_DNA"/>
</dbReference>
<comment type="caution">
    <text evidence="2">The sequence shown here is derived from an EMBL/GenBank/DDBJ whole genome shotgun (WGS) entry which is preliminary data.</text>
</comment>
<feature type="transmembrane region" description="Helical" evidence="1">
    <location>
        <begin position="14"/>
        <end position="37"/>
    </location>
</feature>
<gene>
    <name evidence="2" type="ORF">HD598_001107</name>
</gene>
<evidence type="ECO:0000313" key="3">
    <source>
        <dbReference type="Proteomes" id="UP000580797"/>
    </source>
</evidence>
<keyword evidence="1" id="KW-0472">Membrane</keyword>
<sequence>MSSPHSEQHRRKRLLIILTITGFVVTCLAAVGIYGLVTGPQQASTPPATSPAAPSEPTVAADDQLGARLPSLPKTNDPEAYARAVTVALFEWDKFTLLTPADHRGVLIADADPTGTEAPGLISDLDDYFPSASTWRDLAEYRTSQQIQIEQVFVPDLWTEAVVASGGQIVEGTHALTVEGIRHREGVWYDEPVTSAHPVAFTIFISCEPVFDRCHLLRLSELDNPLR</sequence>
<dbReference type="Proteomes" id="UP000580797">
    <property type="component" value="Unassembled WGS sequence"/>
</dbReference>
<name>A0A7W8WZK5_9MICC</name>
<evidence type="ECO:0000313" key="2">
    <source>
        <dbReference type="EMBL" id="MBB5512420.1"/>
    </source>
</evidence>
<keyword evidence="1" id="KW-1133">Transmembrane helix</keyword>
<dbReference type="AlphaFoldDB" id="A0A7W8WZK5"/>
<dbReference type="RefSeq" id="WP_183664374.1">
    <property type="nucleotide sequence ID" value="NZ_BAAARH010000010.1"/>
</dbReference>
<accession>A0A7W8WZK5</accession>
<keyword evidence="1" id="KW-0812">Transmembrane</keyword>